<name>A0A8J5IF69_9STRA</name>
<dbReference type="EMBL" id="JAENGY010001782">
    <property type="protein sequence ID" value="KAG6946948.1"/>
    <property type="molecule type" value="Genomic_DNA"/>
</dbReference>
<evidence type="ECO:0000313" key="1">
    <source>
        <dbReference type="EMBL" id="KAG6946948.1"/>
    </source>
</evidence>
<accession>A0A8J5IF69</accession>
<dbReference type="AlphaFoldDB" id="A0A8J5IF69"/>
<keyword evidence="2" id="KW-1185">Reference proteome</keyword>
<dbReference type="Proteomes" id="UP000709295">
    <property type="component" value="Unassembled WGS sequence"/>
</dbReference>
<proteinExistence type="predicted"/>
<protein>
    <submittedName>
        <fullName evidence="1">Uncharacterized protein</fullName>
    </submittedName>
</protein>
<organism evidence="1 2">
    <name type="scientific">Phytophthora aleatoria</name>
    <dbReference type="NCBI Taxonomy" id="2496075"/>
    <lineage>
        <taxon>Eukaryota</taxon>
        <taxon>Sar</taxon>
        <taxon>Stramenopiles</taxon>
        <taxon>Oomycota</taxon>
        <taxon>Peronosporomycetes</taxon>
        <taxon>Peronosporales</taxon>
        <taxon>Peronosporaceae</taxon>
        <taxon>Phytophthora</taxon>
    </lineage>
</organism>
<reference evidence="1" key="1">
    <citation type="submission" date="2021-01" db="EMBL/GenBank/DDBJ databases">
        <title>Phytophthora aleatoria, a newly-described species from Pinus radiata is distinct from Phytophthora cactorum isolates based on comparative genomics.</title>
        <authorList>
            <person name="Mcdougal R."/>
            <person name="Panda P."/>
            <person name="Williams N."/>
            <person name="Studholme D.J."/>
        </authorList>
    </citation>
    <scope>NUCLEOTIDE SEQUENCE</scope>
    <source>
        <strain evidence="1">NZFS 4037</strain>
    </source>
</reference>
<feature type="non-terminal residue" evidence="1">
    <location>
        <position position="1"/>
    </location>
</feature>
<evidence type="ECO:0000313" key="2">
    <source>
        <dbReference type="Proteomes" id="UP000709295"/>
    </source>
</evidence>
<gene>
    <name evidence="1" type="ORF">JG688_00015759</name>
</gene>
<comment type="caution">
    <text evidence="1">The sequence shown here is derived from an EMBL/GenBank/DDBJ whole genome shotgun (WGS) entry which is preliminary data.</text>
</comment>
<sequence length="127" mass="14539">AVAFRGYPPRTAQDKVTPREYILSFEGAQTCKALNVQGRKDMIPCAHGLLTFMKDMRRDEDVAQHTQEPAVHLAETWVKFAIEFRGKHESCLAPSTFYNVDETAIYFDTLPKYILAERDRKGTTKIK</sequence>